<dbReference type="AlphaFoldDB" id="A0A0B2R6V9"/>
<proteinExistence type="predicted"/>
<dbReference type="Proteomes" id="UP000053555">
    <property type="component" value="Unassembled WGS sequence"/>
</dbReference>
<dbReference type="PANTHER" id="PTHR47150:SF7">
    <property type="entry name" value="NUCLEASE"/>
    <property type="match status" value="1"/>
</dbReference>
<evidence type="ECO:0000313" key="1">
    <source>
        <dbReference type="EMBL" id="KHN27678.1"/>
    </source>
</evidence>
<protein>
    <submittedName>
        <fullName evidence="1">Uncharacterized protein</fullName>
    </submittedName>
</protein>
<feature type="non-terminal residue" evidence="1">
    <location>
        <position position="1"/>
    </location>
</feature>
<dbReference type="EMBL" id="KN653124">
    <property type="protein sequence ID" value="KHN27678.1"/>
    <property type="molecule type" value="Genomic_DNA"/>
</dbReference>
<organism evidence="1">
    <name type="scientific">Glycine soja</name>
    <name type="common">Wild soybean</name>
    <dbReference type="NCBI Taxonomy" id="3848"/>
    <lineage>
        <taxon>Eukaryota</taxon>
        <taxon>Viridiplantae</taxon>
        <taxon>Streptophyta</taxon>
        <taxon>Embryophyta</taxon>
        <taxon>Tracheophyta</taxon>
        <taxon>Spermatophyta</taxon>
        <taxon>Magnoliopsida</taxon>
        <taxon>eudicotyledons</taxon>
        <taxon>Gunneridae</taxon>
        <taxon>Pentapetalae</taxon>
        <taxon>rosids</taxon>
        <taxon>fabids</taxon>
        <taxon>Fabales</taxon>
        <taxon>Fabaceae</taxon>
        <taxon>Papilionoideae</taxon>
        <taxon>50 kb inversion clade</taxon>
        <taxon>NPAAA clade</taxon>
        <taxon>indigoferoid/millettioid clade</taxon>
        <taxon>Phaseoleae</taxon>
        <taxon>Glycine</taxon>
        <taxon>Glycine subgen. Soja</taxon>
    </lineage>
</organism>
<sequence length="170" mass="19056">RHVFLRIVDALSNHDDYFQMKVNALQQKGLSPLQKCTTALRILAYGSLADGVDEYVRIGETTIVECLERFVSGICTIFGNKYLRRPNNEDIERLLQIGVARGFSGLDRKEKLLELGSRNFFLCPRKPATTVEDGVTTSFASCAKEAEKEREGYGGGGGGFAWFKLMQFMM</sequence>
<dbReference type="PANTHER" id="PTHR47150">
    <property type="entry name" value="OS12G0169200 PROTEIN"/>
    <property type="match status" value="1"/>
</dbReference>
<gene>
    <name evidence="1" type="ORF">glysoja_026245</name>
</gene>
<name>A0A0B2R6V9_GLYSO</name>
<accession>A0A0B2R6V9</accession>
<reference evidence="1" key="1">
    <citation type="submission" date="2014-07" db="EMBL/GenBank/DDBJ databases">
        <title>Identification of a novel salt tolerance gene in wild soybean by whole-genome sequencing.</title>
        <authorList>
            <person name="Lam H.-M."/>
            <person name="Qi X."/>
            <person name="Li M.-W."/>
            <person name="Liu X."/>
            <person name="Xie M."/>
            <person name="Ni M."/>
            <person name="Xu X."/>
        </authorList>
    </citation>
    <scope>NUCLEOTIDE SEQUENCE [LARGE SCALE GENOMIC DNA]</scope>
    <source>
        <tissue evidence="1">Root</tissue>
    </source>
</reference>